<evidence type="ECO:0000256" key="2">
    <source>
        <dbReference type="ARBA" id="ARBA00023315"/>
    </source>
</evidence>
<comment type="caution">
    <text evidence="4">The sequence shown here is derived from an EMBL/GenBank/DDBJ whole genome shotgun (WGS) entry which is preliminary data.</text>
</comment>
<dbReference type="CDD" id="cd04301">
    <property type="entry name" value="NAT_SF"/>
    <property type="match status" value="1"/>
</dbReference>
<dbReference type="AlphaFoldDB" id="A0A841KSC9"/>
<dbReference type="EC" id="2.3.1.183" evidence="4"/>
<dbReference type="Proteomes" id="UP000579281">
    <property type="component" value="Unassembled WGS sequence"/>
</dbReference>
<dbReference type="Pfam" id="PF13420">
    <property type="entry name" value="Acetyltransf_4"/>
    <property type="match status" value="1"/>
</dbReference>
<evidence type="ECO:0000313" key="4">
    <source>
        <dbReference type="EMBL" id="MBB6215048.1"/>
    </source>
</evidence>
<feature type="domain" description="N-acetyltransferase" evidence="3">
    <location>
        <begin position="3"/>
        <end position="164"/>
    </location>
</feature>
<dbReference type="PROSITE" id="PS51186">
    <property type="entry name" value="GNAT"/>
    <property type="match status" value="1"/>
</dbReference>
<organism evidence="4 5">
    <name type="scientific">Anaerosolibacter carboniphilus</name>
    <dbReference type="NCBI Taxonomy" id="1417629"/>
    <lineage>
        <taxon>Bacteria</taxon>
        <taxon>Bacillati</taxon>
        <taxon>Bacillota</taxon>
        <taxon>Clostridia</taxon>
        <taxon>Peptostreptococcales</taxon>
        <taxon>Thermotaleaceae</taxon>
        <taxon>Anaerosolibacter</taxon>
    </lineage>
</organism>
<accession>A0A841KSC9</accession>
<evidence type="ECO:0000259" key="3">
    <source>
        <dbReference type="PROSITE" id="PS51186"/>
    </source>
</evidence>
<dbReference type="InterPro" id="IPR000182">
    <property type="entry name" value="GNAT_dom"/>
</dbReference>
<dbReference type="GO" id="GO:0102971">
    <property type="term" value="F:phosphinothricin N-acetyltransferase activity"/>
    <property type="evidence" value="ECO:0007669"/>
    <property type="project" value="UniProtKB-EC"/>
</dbReference>
<evidence type="ECO:0000313" key="5">
    <source>
        <dbReference type="Proteomes" id="UP000579281"/>
    </source>
</evidence>
<dbReference type="SUPFAM" id="SSF55729">
    <property type="entry name" value="Acyl-CoA N-acyltransferases (Nat)"/>
    <property type="match status" value="1"/>
</dbReference>
<keyword evidence="1 4" id="KW-0808">Transferase</keyword>
<keyword evidence="2 4" id="KW-0012">Acyltransferase</keyword>
<reference evidence="4 5" key="1">
    <citation type="submission" date="2020-08" db="EMBL/GenBank/DDBJ databases">
        <title>Genomic Encyclopedia of Type Strains, Phase IV (KMG-IV): sequencing the most valuable type-strain genomes for metagenomic binning, comparative biology and taxonomic classification.</title>
        <authorList>
            <person name="Goeker M."/>
        </authorList>
    </citation>
    <scope>NUCLEOTIDE SEQUENCE [LARGE SCALE GENOMIC DNA]</scope>
    <source>
        <strain evidence="4 5">DSM 103526</strain>
    </source>
</reference>
<dbReference type="InterPro" id="IPR016181">
    <property type="entry name" value="Acyl_CoA_acyltransferase"/>
</dbReference>
<dbReference type="EMBL" id="JACHEN010000005">
    <property type="protein sequence ID" value="MBB6215048.1"/>
    <property type="molecule type" value="Genomic_DNA"/>
</dbReference>
<dbReference type="PANTHER" id="PTHR43072">
    <property type="entry name" value="N-ACETYLTRANSFERASE"/>
    <property type="match status" value="1"/>
</dbReference>
<keyword evidence="5" id="KW-1185">Reference proteome</keyword>
<dbReference type="NCBIfam" id="NF040503">
    <property type="entry name" value="resist_ArsN1a"/>
    <property type="match status" value="1"/>
</dbReference>
<dbReference type="RefSeq" id="WP_184308993.1">
    <property type="nucleotide sequence ID" value="NZ_JACHEN010000005.1"/>
</dbReference>
<evidence type="ECO:0000256" key="1">
    <source>
        <dbReference type="ARBA" id="ARBA00022679"/>
    </source>
</evidence>
<sequence>MNFTTRFATTDDVPAIREIYNQGIEDRIATLETRLRTDEDMKEWLLNRSDQHKVLIVQDDTETIHGWASLNVFNSRCCYSGVVDISVYIRRDMRGKGLGKILLQNLIGVAKEQGFHKLVLSTFKFNEAGQHLYKSVGFREVGTYIQQGILDGKWIDVTIMERLL</sequence>
<dbReference type="PANTHER" id="PTHR43072:SF23">
    <property type="entry name" value="UPF0039 PROTEIN C11D3.02C"/>
    <property type="match status" value="1"/>
</dbReference>
<protein>
    <submittedName>
        <fullName evidence="4">Phosphinothricin acetyltransferase</fullName>
        <ecNumber evidence="4">2.3.1.183</ecNumber>
    </submittedName>
</protein>
<gene>
    <name evidence="4" type="ORF">HNQ80_001137</name>
</gene>
<dbReference type="Gene3D" id="3.40.630.30">
    <property type="match status" value="1"/>
</dbReference>
<proteinExistence type="predicted"/>
<name>A0A841KSC9_9FIRM</name>